<dbReference type="InterPro" id="IPR011335">
    <property type="entry name" value="Restrct_endonuc-II-like"/>
</dbReference>
<evidence type="ECO:0008006" key="3">
    <source>
        <dbReference type="Google" id="ProtNLM"/>
    </source>
</evidence>
<proteinExistence type="predicted"/>
<dbReference type="InterPro" id="IPR051703">
    <property type="entry name" value="NF-kappa-B_Signaling_Reg"/>
</dbReference>
<accession>A0ABD3T5M2</accession>
<dbReference type="SUPFAM" id="SSF52980">
    <property type="entry name" value="Restriction endonuclease-like"/>
    <property type="match status" value="1"/>
</dbReference>
<evidence type="ECO:0000313" key="2">
    <source>
        <dbReference type="Proteomes" id="UP001634394"/>
    </source>
</evidence>
<dbReference type="GO" id="GO:0006281">
    <property type="term" value="P:DNA repair"/>
    <property type="evidence" value="ECO:0007669"/>
    <property type="project" value="UniProtKB-ARBA"/>
</dbReference>
<name>A0ABD3T5M2_SINWO</name>
<dbReference type="PANTHER" id="PTHR46609">
    <property type="entry name" value="EXONUCLEASE, PHAGE-TYPE/RECB, C-TERMINAL DOMAIN-CONTAINING PROTEIN"/>
    <property type="match status" value="1"/>
</dbReference>
<sequence length="111" mass="13059">MTIVEVKCPYASKDKVNNHNTVPYLKLSPSVLTLDTNHDNYYQIQGQMMCTGRMECKLVVFTMKEIKVVLIKFDKDFVDKMVTNLKEYFDGQCKEALINTHFYKIYYSYGF</sequence>
<protein>
    <recommendedName>
        <fullName evidence="3">YqaJ viral recombinase domain-containing protein</fullName>
    </recommendedName>
</protein>
<dbReference type="InterPro" id="IPR011604">
    <property type="entry name" value="PDDEXK-like_dom_sf"/>
</dbReference>
<dbReference type="EMBL" id="JBJQND010000019">
    <property type="protein sequence ID" value="KAL3831916.1"/>
    <property type="molecule type" value="Genomic_DNA"/>
</dbReference>
<comment type="caution">
    <text evidence="1">The sequence shown here is derived from an EMBL/GenBank/DDBJ whole genome shotgun (WGS) entry which is preliminary data.</text>
</comment>
<dbReference type="Gene3D" id="3.90.320.10">
    <property type="match status" value="1"/>
</dbReference>
<dbReference type="PANTHER" id="PTHR46609:SF8">
    <property type="entry name" value="YQAJ VIRAL RECOMBINASE DOMAIN-CONTAINING PROTEIN"/>
    <property type="match status" value="1"/>
</dbReference>
<dbReference type="AlphaFoldDB" id="A0ABD3T5M2"/>
<evidence type="ECO:0000313" key="1">
    <source>
        <dbReference type="EMBL" id="KAL3831916.1"/>
    </source>
</evidence>
<organism evidence="1 2">
    <name type="scientific">Sinanodonta woodiana</name>
    <name type="common">Chinese pond mussel</name>
    <name type="synonym">Anodonta woodiana</name>
    <dbReference type="NCBI Taxonomy" id="1069815"/>
    <lineage>
        <taxon>Eukaryota</taxon>
        <taxon>Metazoa</taxon>
        <taxon>Spiralia</taxon>
        <taxon>Lophotrochozoa</taxon>
        <taxon>Mollusca</taxon>
        <taxon>Bivalvia</taxon>
        <taxon>Autobranchia</taxon>
        <taxon>Heteroconchia</taxon>
        <taxon>Palaeoheterodonta</taxon>
        <taxon>Unionida</taxon>
        <taxon>Unionoidea</taxon>
        <taxon>Unionidae</taxon>
        <taxon>Unioninae</taxon>
        <taxon>Sinanodonta</taxon>
    </lineage>
</organism>
<reference evidence="1 2" key="1">
    <citation type="submission" date="2024-11" db="EMBL/GenBank/DDBJ databases">
        <title>Chromosome-level genome assembly of the freshwater bivalve Anodonta woodiana.</title>
        <authorList>
            <person name="Chen X."/>
        </authorList>
    </citation>
    <scope>NUCLEOTIDE SEQUENCE [LARGE SCALE GENOMIC DNA]</scope>
    <source>
        <strain evidence="1">MN2024</strain>
        <tissue evidence="1">Gills</tissue>
    </source>
</reference>
<gene>
    <name evidence="1" type="ORF">ACJMK2_023610</name>
</gene>
<dbReference type="Proteomes" id="UP001634394">
    <property type="component" value="Unassembled WGS sequence"/>
</dbReference>
<keyword evidence="2" id="KW-1185">Reference proteome</keyword>